<dbReference type="GO" id="GO:0016618">
    <property type="term" value="F:hydroxypyruvate reductase [NAD(P)H] activity"/>
    <property type="evidence" value="ECO:0007669"/>
    <property type="project" value="TreeGrafter"/>
</dbReference>
<evidence type="ECO:0000256" key="4">
    <source>
        <dbReference type="RuleBase" id="RU003719"/>
    </source>
</evidence>
<organism evidence="7 8">
    <name type="scientific">Bordetella flabilis</name>
    <dbReference type="NCBI Taxonomy" id="463014"/>
    <lineage>
        <taxon>Bacteria</taxon>
        <taxon>Pseudomonadati</taxon>
        <taxon>Pseudomonadota</taxon>
        <taxon>Betaproteobacteria</taxon>
        <taxon>Burkholderiales</taxon>
        <taxon>Alcaligenaceae</taxon>
        <taxon>Bordetella</taxon>
    </lineage>
</organism>
<dbReference type="RefSeq" id="WP_066661371.1">
    <property type="nucleotide sequence ID" value="NZ_CBCSCL010000013.1"/>
</dbReference>
<keyword evidence="1" id="KW-0521">NADP</keyword>
<dbReference type="Gene3D" id="3.40.50.720">
    <property type="entry name" value="NAD(P)-binding Rossmann-like Domain"/>
    <property type="match status" value="2"/>
</dbReference>
<accession>A0A193GHZ6</accession>
<protein>
    <submittedName>
        <fullName evidence="7">Hydroxyacid dehydrogenase</fullName>
    </submittedName>
</protein>
<dbReference type="InterPro" id="IPR050223">
    <property type="entry name" value="D-isomer_2-hydroxyacid_DH"/>
</dbReference>
<dbReference type="EMBL" id="CP016172">
    <property type="protein sequence ID" value="ANN79061.1"/>
    <property type="molecule type" value="Genomic_DNA"/>
</dbReference>
<dbReference type="GO" id="GO:0051287">
    <property type="term" value="F:NAD binding"/>
    <property type="evidence" value="ECO:0007669"/>
    <property type="project" value="InterPro"/>
</dbReference>
<evidence type="ECO:0000256" key="1">
    <source>
        <dbReference type="ARBA" id="ARBA00022857"/>
    </source>
</evidence>
<dbReference type="Pfam" id="PF02826">
    <property type="entry name" value="2-Hacid_dh_C"/>
    <property type="match status" value="1"/>
</dbReference>
<dbReference type="GO" id="GO:0030267">
    <property type="term" value="F:glyoxylate reductase (NADPH) activity"/>
    <property type="evidence" value="ECO:0007669"/>
    <property type="project" value="TreeGrafter"/>
</dbReference>
<dbReference type="CDD" id="cd12156">
    <property type="entry name" value="HPPR"/>
    <property type="match status" value="1"/>
</dbReference>
<evidence type="ECO:0000313" key="7">
    <source>
        <dbReference type="EMBL" id="ANN79061.1"/>
    </source>
</evidence>
<evidence type="ECO:0000313" key="8">
    <source>
        <dbReference type="Proteomes" id="UP000091926"/>
    </source>
</evidence>
<dbReference type="FunFam" id="3.40.50.720:FF:000213">
    <property type="entry name" value="Putative 2-hydroxyacid dehydrogenase"/>
    <property type="match status" value="1"/>
</dbReference>
<dbReference type="InterPro" id="IPR006139">
    <property type="entry name" value="D-isomer_2_OHA_DH_cat_dom"/>
</dbReference>
<dbReference type="InterPro" id="IPR006140">
    <property type="entry name" value="D-isomer_DH_NAD-bd"/>
</dbReference>
<gene>
    <name evidence="7" type="ORF">BAU07_19810</name>
</gene>
<evidence type="ECO:0000256" key="2">
    <source>
        <dbReference type="ARBA" id="ARBA00023002"/>
    </source>
</evidence>
<dbReference type="Proteomes" id="UP000091926">
    <property type="component" value="Chromosome"/>
</dbReference>
<keyword evidence="8" id="KW-1185">Reference proteome</keyword>
<dbReference type="OrthoDB" id="9805416at2"/>
<dbReference type="STRING" id="463014.BAU07_19810"/>
<dbReference type="Pfam" id="PF00389">
    <property type="entry name" value="2-Hacid_dh"/>
    <property type="match status" value="1"/>
</dbReference>
<feature type="domain" description="D-isomer specific 2-hydroxyacid dehydrogenase NAD-binding" evidence="6">
    <location>
        <begin position="102"/>
        <end position="276"/>
    </location>
</feature>
<dbReference type="SUPFAM" id="SSF52283">
    <property type="entry name" value="Formate/glycerate dehydrogenase catalytic domain-like"/>
    <property type="match status" value="1"/>
</dbReference>
<comment type="similarity">
    <text evidence="4">Belongs to the D-isomer specific 2-hydroxyacid dehydrogenase family.</text>
</comment>
<dbReference type="PANTHER" id="PTHR10996">
    <property type="entry name" value="2-HYDROXYACID DEHYDROGENASE-RELATED"/>
    <property type="match status" value="1"/>
</dbReference>
<dbReference type="InterPro" id="IPR036291">
    <property type="entry name" value="NAD(P)-bd_dom_sf"/>
</dbReference>
<dbReference type="GO" id="GO:0005829">
    <property type="term" value="C:cytosol"/>
    <property type="evidence" value="ECO:0007669"/>
    <property type="project" value="TreeGrafter"/>
</dbReference>
<keyword evidence="3" id="KW-0520">NAD</keyword>
<reference evidence="7 8" key="1">
    <citation type="submission" date="2016-06" db="EMBL/GenBank/DDBJ databases">
        <title>Complete genome sequences of Bordetella bronchialis and Bordetella flabilis.</title>
        <authorList>
            <person name="LiPuma J.J."/>
            <person name="Spilker T."/>
        </authorList>
    </citation>
    <scope>NUCLEOTIDE SEQUENCE [LARGE SCALE GENOMIC DNA]</scope>
    <source>
        <strain evidence="7 8">AU10664</strain>
    </source>
</reference>
<feature type="domain" description="D-isomer specific 2-hydroxyacid dehydrogenase catalytic" evidence="5">
    <location>
        <begin position="31"/>
        <end position="307"/>
    </location>
</feature>
<proteinExistence type="inferred from homology"/>
<evidence type="ECO:0000259" key="5">
    <source>
        <dbReference type="Pfam" id="PF00389"/>
    </source>
</evidence>
<evidence type="ECO:0000259" key="6">
    <source>
        <dbReference type="Pfam" id="PF02826"/>
    </source>
</evidence>
<dbReference type="KEGG" id="bfz:BAU07_19810"/>
<sequence length="308" mass="33599">MVGPLLPALEQRMQQRYRIHRWWEAPDPARFLSEHGRRVRGIATSGRFGATRELIEALPALEVIVSFGVGYDPIDMDAARGRDVVVTNTPGVLDDCVADTALALMLSVSRRICELDRFVRAGHWRQASPGLGRKLGGRCCGILGLGNIGRQIARRAEAFGMDIAYHNRQPRQDVPPHYRYCADLVALARESDVMVLALPGGAHTRHIVDADVLEALGPDGILVNVARGSVVDEAALVQALSTGRLAGAGLDVYEHEPDVPPALCAMDHVVLLPHVGSSTVETRQAMSDLFMANLDGWFERRRPLTPVA</sequence>
<evidence type="ECO:0000256" key="3">
    <source>
        <dbReference type="ARBA" id="ARBA00023027"/>
    </source>
</evidence>
<dbReference type="AlphaFoldDB" id="A0A193GHZ6"/>
<keyword evidence="2 4" id="KW-0560">Oxidoreductase</keyword>
<name>A0A193GHZ6_9BORD</name>
<dbReference type="PANTHER" id="PTHR10996:SF178">
    <property type="entry name" value="2-HYDROXYACID DEHYDROGENASE YGL185C-RELATED"/>
    <property type="match status" value="1"/>
</dbReference>
<dbReference type="SUPFAM" id="SSF51735">
    <property type="entry name" value="NAD(P)-binding Rossmann-fold domains"/>
    <property type="match status" value="1"/>
</dbReference>